<dbReference type="Proteomes" id="UP000297851">
    <property type="component" value="Unassembled WGS sequence"/>
</dbReference>
<feature type="region of interest" description="Disordered" evidence="1">
    <location>
        <begin position="61"/>
        <end position="82"/>
    </location>
</feature>
<dbReference type="EMBL" id="SOGO01000021">
    <property type="protein sequence ID" value="TFD03307.1"/>
    <property type="molecule type" value="Genomic_DNA"/>
</dbReference>
<gene>
    <name evidence="2" type="ORF">E3T25_06745</name>
</gene>
<proteinExistence type="predicted"/>
<reference evidence="2 3" key="1">
    <citation type="submission" date="2019-03" db="EMBL/GenBank/DDBJ databases">
        <title>Genomics of glacier-inhabiting Cryobacterium strains.</title>
        <authorList>
            <person name="Liu Q."/>
            <person name="Xin Y.-H."/>
        </authorList>
    </citation>
    <scope>NUCLEOTIDE SEQUENCE [LARGE SCALE GENOMIC DNA]</scope>
    <source>
        <strain evidence="2 3">TMT2-16</strain>
    </source>
</reference>
<keyword evidence="3" id="KW-1185">Reference proteome</keyword>
<evidence type="ECO:0000313" key="3">
    <source>
        <dbReference type="Proteomes" id="UP000297851"/>
    </source>
</evidence>
<dbReference type="RefSeq" id="WP_134373260.1">
    <property type="nucleotide sequence ID" value="NZ_SOGO01000021.1"/>
</dbReference>
<protein>
    <submittedName>
        <fullName evidence="2">Uncharacterized protein</fullName>
    </submittedName>
</protein>
<sequence length="82" mass="8266">MGISFGLAPLAAFIDRVARAGAVTHNTGLGFAGRLWWATGHLAGLTPAARREAADQLIGTSVAGRAGGNGCPGRPGQARRGE</sequence>
<name>A0ABY2JDT6_9MICO</name>
<evidence type="ECO:0000256" key="1">
    <source>
        <dbReference type="SAM" id="MobiDB-lite"/>
    </source>
</evidence>
<evidence type="ECO:0000313" key="2">
    <source>
        <dbReference type="EMBL" id="TFD03307.1"/>
    </source>
</evidence>
<organism evidence="2 3">
    <name type="scientific">Cryobacterium sandaracinum</name>
    <dbReference type="NCBI Taxonomy" id="1259247"/>
    <lineage>
        <taxon>Bacteria</taxon>
        <taxon>Bacillati</taxon>
        <taxon>Actinomycetota</taxon>
        <taxon>Actinomycetes</taxon>
        <taxon>Micrococcales</taxon>
        <taxon>Microbacteriaceae</taxon>
        <taxon>Cryobacterium</taxon>
    </lineage>
</organism>
<comment type="caution">
    <text evidence="2">The sequence shown here is derived from an EMBL/GenBank/DDBJ whole genome shotgun (WGS) entry which is preliminary data.</text>
</comment>
<accession>A0ABY2JDT6</accession>